<evidence type="ECO:0000256" key="4">
    <source>
        <dbReference type="ARBA" id="ARBA00006171"/>
    </source>
</evidence>
<evidence type="ECO:0000256" key="5">
    <source>
        <dbReference type="ARBA" id="ARBA00011233"/>
    </source>
</evidence>
<gene>
    <name evidence="14" type="ORF">PPN31114_05012</name>
</gene>
<dbReference type="SUPFAM" id="SSF56784">
    <property type="entry name" value="HAD-like"/>
    <property type="match status" value="1"/>
</dbReference>
<evidence type="ECO:0000256" key="11">
    <source>
        <dbReference type="ARBA" id="ARBA00023277"/>
    </source>
</evidence>
<evidence type="ECO:0000256" key="12">
    <source>
        <dbReference type="ARBA" id="ARBA00059247"/>
    </source>
</evidence>
<dbReference type="FunFam" id="3.40.50.1000:FF:000022">
    <property type="entry name" value="Phosphoglycolate phosphatase"/>
    <property type="match status" value="1"/>
</dbReference>
<comment type="cofactor">
    <cofactor evidence="2 13">
        <name>Mg(2+)</name>
        <dbReference type="ChEBI" id="CHEBI:18420"/>
    </cofactor>
</comment>
<dbReference type="PANTHER" id="PTHR43434:SF1">
    <property type="entry name" value="PHOSPHOGLYCOLATE PHOSPHATASE"/>
    <property type="match status" value="1"/>
</dbReference>
<dbReference type="GO" id="GO:0005829">
    <property type="term" value="C:cytosol"/>
    <property type="evidence" value="ECO:0007669"/>
    <property type="project" value="TreeGrafter"/>
</dbReference>
<keyword evidence="15" id="KW-1185">Reference proteome</keyword>
<evidence type="ECO:0000256" key="2">
    <source>
        <dbReference type="ARBA" id="ARBA00001946"/>
    </source>
</evidence>
<dbReference type="Gene3D" id="1.10.150.240">
    <property type="entry name" value="Putative phosphatase, domain 2"/>
    <property type="match status" value="1"/>
</dbReference>
<dbReference type="SFLD" id="SFLDG01129">
    <property type="entry name" value="C1.5:_HAD__Beta-PGM__Phosphata"/>
    <property type="match status" value="1"/>
</dbReference>
<dbReference type="NCBIfam" id="TIGR01549">
    <property type="entry name" value="HAD-SF-IA-v1"/>
    <property type="match status" value="1"/>
</dbReference>
<comment type="similarity">
    <text evidence="4 13">Belongs to the HAD-like hydrolase superfamily. CbbY/CbbZ/Gph/YieH family.</text>
</comment>
<proteinExistence type="inferred from homology"/>
<protein>
    <recommendedName>
        <fullName evidence="6 13">Phosphoglycolate phosphatase</fullName>
        <shortName evidence="13">PGP</shortName>
        <shortName evidence="13">PGPase</shortName>
        <ecNumber evidence="6 13">3.1.3.18</ecNumber>
    </recommendedName>
</protein>
<comment type="catalytic activity">
    <reaction evidence="1 13">
        <text>2-phosphoglycolate + H2O = glycolate + phosphate</text>
        <dbReference type="Rhea" id="RHEA:14369"/>
        <dbReference type="ChEBI" id="CHEBI:15377"/>
        <dbReference type="ChEBI" id="CHEBI:29805"/>
        <dbReference type="ChEBI" id="CHEBI:43474"/>
        <dbReference type="ChEBI" id="CHEBI:58033"/>
        <dbReference type="EC" id="3.1.3.18"/>
    </reaction>
</comment>
<reference evidence="14 15" key="1">
    <citation type="submission" date="2019-08" db="EMBL/GenBank/DDBJ databases">
        <authorList>
            <person name="Peeters C."/>
        </authorList>
    </citation>
    <scope>NUCLEOTIDE SEQUENCE [LARGE SCALE GENOMIC DNA]</scope>
    <source>
        <strain evidence="14 15">LMG 31114</strain>
    </source>
</reference>
<evidence type="ECO:0000313" key="15">
    <source>
        <dbReference type="Proteomes" id="UP000366945"/>
    </source>
</evidence>
<comment type="pathway">
    <text evidence="3 13">Organic acid metabolism; glycolate biosynthesis; glycolate from 2-phosphoglycolate: step 1/1.</text>
</comment>
<evidence type="ECO:0000256" key="1">
    <source>
        <dbReference type="ARBA" id="ARBA00000830"/>
    </source>
</evidence>
<dbReference type="InterPro" id="IPR023214">
    <property type="entry name" value="HAD_sf"/>
</dbReference>
<dbReference type="GeneID" id="300406990"/>
<evidence type="ECO:0000313" key="14">
    <source>
        <dbReference type="EMBL" id="VVE55519.1"/>
    </source>
</evidence>
<dbReference type="UniPathway" id="UPA00865">
    <property type="reaction ID" value="UER00834"/>
</dbReference>
<dbReference type="InterPro" id="IPR041492">
    <property type="entry name" value="HAD_2"/>
</dbReference>
<dbReference type="SFLD" id="SFLDG01135">
    <property type="entry name" value="C1.5.6:_HAD__Beta-PGM__Phospha"/>
    <property type="match status" value="1"/>
</dbReference>
<dbReference type="RefSeq" id="WP_150682207.1">
    <property type="nucleotide sequence ID" value="NZ_CABPSK010000007.1"/>
</dbReference>
<evidence type="ECO:0000256" key="7">
    <source>
        <dbReference type="ARBA" id="ARBA00022567"/>
    </source>
</evidence>
<dbReference type="NCBIfam" id="NF009695">
    <property type="entry name" value="PRK13222.1-2"/>
    <property type="match status" value="1"/>
</dbReference>
<dbReference type="InterPro" id="IPR036412">
    <property type="entry name" value="HAD-like_sf"/>
</dbReference>
<dbReference type="AlphaFoldDB" id="A0A5E4Z362"/>
<dbReference type="OrthoDB" id="9776368at2"/>
<keyword evidence="11 13" id="KW-0119">Carbohydrate metabolism</keyword>
<evidence type="ECO:0000256" key="3">
    <source>
        <dbReference type="ARBA" id="ARBA00004818"/>
    </source>
</evidence>
<dbReference type="GO" id="GO:0006281">
    <property type="term" value="P:DNA repair"/>
    <property type="evidence" value="ECO:0007669"/>
    <property type="project" value="TreeGrafter"/>
</dbReference>
<dbReference type="InterPro" id="IPR037512">
    <property type="entry name" value="PGPase_prok"/>
</dbReference>
<dbReference type="GO" id="GO:0008967">
    <property type="term" value="F:phosphoglycolate phosphatase activity"/>
    <property type="evidence" value="ECO:0007669"/>
    <property type="project" value="UniProtKB-UniRule"/>
</dbReference>
<dbReference type="InterPro" id="IPR006439">
    <property type="entry name" value="HAD-SF_hydro_IA"/>
</dbReference>
<evidence type="ECO:0000256" key="9">
    <source>
        <dbReference type="ARBA" id="ARBA00022801"/>
    </source>
</evidence>
<dbReference type="NCBIfam" id="TIGR01509">
    <property type="entry name" value="HAD-SF-IA-v3"/>
    <property type="match status" value="1"/>
</dbReference>
<feature type="active site" description="Nucleophile" evidence="13">
    <location>
        <position position="25"/>
    </location>
</feature>
<keyword evidence="7" id="KW-0113">Calvin cycle</keyword>
<dbReference type="GO" id="GO:0046295">
    <property type="term" value="P:glycolate biosynthetic process"/>
    <property type="evidence" value="ECO:0007669"/>
    <property type="project" value="UniProtKB-UniRule"/>
</dbReference>
<name>A0A5E4Z362_9BURK</name>
<evidence type="ECO:0000256" key="8">
    <source>
        <dbReference type="ARBA" id="ARBA00022723"/>
    </source>
</evidence>
<dbReference type="InterPro" id="IPR023198">
    <property type="entry name" value="PGP-like_dom2"/>
</dbReference>
<dbReference type="EMBL" id="CABPSK010000007">
    <property type="protein sequence ID" value="VVE55519.1"/>
    <property type="molecule type" value="Genomic_DNA"/>
</dbReference>
<accession>A0A5E4Z362</accession>
<evidence type="ECO:0000256" key="6">
    <source>
        <dbReference type="ARBA" id="ARBA00013078"/>
    </source>
</evidence>
<keyword evidence="9 13" id="KW-0378">Hydrolase</keyword>
<dbReference type="Proteomes" id="UP000366945">
    <property type="component" value="Unassembled WGS sequence"/>
</dbReference>
<dbReference type="GO" id="GO:0019253">
    <property type="term" value="P:reductive pentose-phosphate cycle"/>
    <property type="evidence" value="ECO:0007669"/>
    <property type="project" value="UniProtKB-KW"/>
</dbReference>
<feature type="binding site" evidence="13">
    <location>
        <position position="25"/>
    </location>
    <ligand>
        <name>Mg(2+)</name>
        <dbReference type="ChEBI" id="CHEBI:18420"/>
    </ligand>
</feature>
<comment type="subunit">
    <text evidence="5">Homotrimer.</text>
</comment>
<dbReference type="SFLD" id="SFLDS00003">
    <property type="entry name" value="Haloacid_Dehalogenase"/>
    <property type="match status" value="1"/>
</dbReference>
<organism evidence="14 15">
    <name type="scientific">Pandoraea pneumonica</name>
    <dbReference type="NCBI Taxonomy" id="2508299"/>
    <lineage>
        <taxon>Bacteria</taxon>
        <taxon>Pseudomonadati</taxon>
        <taxon>Pseudomonadota</taxon>
        <taxon>Betaproteobacteria</taxon>
        <taxon>Burkholderiales</taxon>
        <taxon>Burkholderiaceae</taxon>
        <taxon>Pandoraea</taxon>
    </lineage>
</organism>
<dbReference type="NCBIfam" id="TIGR01449">
    <property type="entry name" value="PGP_bact"/>
    <property type="match status" value="1"/>
</dbReference>
<dbReference type="InterPro" id="IPR050155">
    <property type="entry name" value="HAD-like_hydrolase_sf"/>
</dbReference>
<feature type="binding site" evidence="13">
    <location>
        <position position="27"/>
    </location>
    <ligand>
        <name>Mg(2+)</name>
        <dbReference type="ChEBI" id="CHEBI:18420"/>
    </ligand>
</feature>
<keyword evidence="8 13" id="KW-0479">Metal-binding</keyword>
<evidence type="ECO:0000256" key="10">
    <source>
        <dbReference type="ARBA" id="ARBA00022842"/>
    </source>
</evidence>
<dbReference type="PRINTS" id="PR00413">
    <property type="entry name" value="HADHALOGNASE"/>
</dbReference>
<keyword evidence="10 13" id="KW-0460">Magnesium</keyword>
<feature type="binding site" evidence="13">
    <location>
        <position position="188"/>
    </location>
    <ligand>
        <name>Mg(2+)</name>
        <dbReference type="ChEBI" id="CHEBI:18420"/>
    </ligand>
</feature>
<comment type="function">
    <text evidence="12 13">Specifically catalyzes the dephosphorylation of 2-phosphoglycolate. Is involved in the dissimilation of the intracellular 2-phosphoglycolate formed during the DNA repair of 3'-phosphoglycolate ends, a major class of DNA lesions induced by oxidative stress.</text>
</comment>
<dbReference type="Gene3D" id="3.40.50.1000">
    <property type="entry name" value="HAD superfamily/HAD-like"/>
    <property type="match status" value="1"/>
</dbReference>
<dbReference type="HAMAP" id="MF_00495">
    <property type="entry name" value="GPH_hydrolase_bact"/>
    <property type="match status" value="1"/>
</dbReference>
<dbReference type="Pfam" id="PF13419">
    <property type="entry name" value="HAD_2"/>
    <property type="match status" value="1"/>
</dbReference>
<sequence length="245" mass="25795">MSTPLNSNDISRDLHLDGIRAVLIDLDGTLVDTAGDFGVALNAMLADLGAAPVPTERLMTFVGKGTANLVRKTLAERLPESEIDAHFARAQDKYEAVYTSINGENTALYPEVREGLAALRAAGLPVACITNKQHRFAVALLEHYGLLDQFDLVYGGDSWPKRKPDPMPLVKACEAFGVAPAQAVLVGDSGNDAQAARAAGCRSLTVPYGYNHGESIQTIDTDGIVASILGAARAIVPKATPSLAG</sequence>
<dbReference type="GO" id="GO:0046872">
    <property type="term" value="F:metal ion binding"/>
    <property type="evidence" value="ECO:0007669"/>
    <property type="project" value="UniProtKB-KW"/>
</dbReference>
<dbReference type="EC" id="3.1.3.18" evidence="6 13"/>
<evidence type="ECO:0000256" key="13">
    <source>
        <dbReference type="HAMAP-Rule" id="MF_00495"/>
    </source>
</evidence>
<dbReference type="PANTHER" id="PTHR43434">
    <property type="entry name" value="PHOSPHOGLYCOLATE PHOSPHATASE"/>
    <property type="match status" value="1"/>
</dbReference>